<proteinExistence type="predicted"/>
<sequence length="107" mass="11275">MGEECRAERPVHPARLTDIAGRHAIVAPSADRREPTADGPWPAGPVHPDGRVSMHALRLVGVTDDGTRLVLTGAGDEFVLPIDAALRSALRSDAGHHSSHGHSPSAR</sequence>
<gene>
    <name evidence="3" type="ORF">GCM10025883_18090</name>
</gene>
<evidence type="ECO:0000256" key="1">
    <source>
        <dbReference type="SAM" id="MobiDB-lite"/>
    </source>
</evidence>
<evidence type="ECO:0000313" key="4">
    <source>
        <dbReference type="Proteomes" id="UP001157126"/>
    </source>
</evidence>
<protein>
    <recommendedName>
        <fullName evidence="2">DUF3071 domain-containing protein</fullName>
    </recommendedName>
</protein>
<feature type="domain" description="DUF3071" evidence="2">
    <location>
        <begin position="54"/>
        <end position="95"/>
    </location>
</feature>
<organism evidence="3 4">
    <name type="scientific">Mobilicoccus caccae</name>
    <dbReference type="NCBI Taxonomy" id="1859295"/>
    <lineage>
        <taxon>Bacteria</taxon>
        <taxon>Bacillati</taxon>
        <taxon>Actinomycetota</taxon>
        <taxon>Actinomycetes</taxon>
        <taxon>Micrococcales</taxon>
        <taxon>Dermatophilaceae</taxon>
        <taxon>Mobilicoccus</taxon>
    </lineage>
</organism>
<dbReference type="InterPro" id="IPR021421">
    <property type="entry name" value="DUF3071"/>
</dbReference>
<evidence type="ECO:0000313" key="3">
    <source>
        <dbReference type="EMBL" id="GMA39764.1"/>
    </source>
</evidence>
<name>A0ABQ6ISR3_9MICO</name>
<dbReference type="Pfam" id="PF11268">
    <property type="entry name" value="DUF3071"/>
    <property type="match status" value="1"/>
</dbReference>
<comment type="caution">
    <text evidence="3">The sequence shown here is derived from an EMBL/GenBank/DDBJ whole genome shotgun (WGS) entry which is preliminary data.</text>
</comment>
<evidence type="ECO:0000259" key="2">
    <source>
        <dbReference type="Pfam" id="PF11268"/>
    </source>
</evidence>
<dbReference type="EMBL" id="BSUO01000001">
    <property type="protein sequence ID" value="GMA39764.1"/>
    <property type="molecule type" value="Genomic_DNA"/>
</dbReference>
<accession>A0ABQ6ISR3</accession>
<keyword evidence="4" id="KW-1185">Reference proteome</keyword>
<dbReference type="Proteomes" id="UP001157126">
    <property type="component" value="Unassembled WGS sequence"/>
</dbReference>
<reference evidence="4" key="1">
    <citation type="journal article" date="2019" name="Int. J. Syst. Evol. Microbiol.">
        <title>The Global Catalogue of Microorganisms (GCM) 10K type strain sequencing project: providing services to taxonomists for standard genome sequencing and annotation.</title>
        <authorList>
            <consortium name="The Broad Institute Genomics Platform"/>
            <consortium name="The Broad Institute Genome Sequencing Center for Infectious Disease"/>
            <person name="Wu L."/>
            <person name="Ma J."/>
        </authorList>
    </citation>
    <scope>NUCLEOTIDE SEQUENCE [LARGE SCALE GENOMIC DNA]</scope>
    <source>
        <strain evidence="4">NBRC 113072</strain>
    </source>
</reference>
<feature type="compositionally biased region" description="Basic and acidic residues" evidence="1">
    <location>
        <begin position="1"/>
        <end position="11"/>
    </location>
</feature>
<feature type="region of interest" description="Disordered" evidence="1">
    <location>
        <begin position="1"/>
        <end position="49"/>
    </location>
</feature>